<name>A0A2S5ZAU0_9GAMM</name>
<dbReference type="Pfam" id="PF10013">
    <property type="entry name" value="DUF2256"/>
    <property type="match status" value="1"/>
</dbReference>
<protein>
    <submittedName>
        <fullName evidence="1">DUF2256 domain-containing protein</fullName>
    </submittedName>
</protein>
<comment type="caution">
    <text evidence="1">The sequence shown here is derived from an EMBL/GenBank/DDBJ whole genome shotgun (WGS) entry which is preliminary data.</text>
</comment>
<dbReference type="RefSeq" id="WP_104321624.1">
    <property type="nucleotide sequence ID" value="NZ_PSSX01000006.1"/>
</dbReference>
<dbReference type="AlphaFoldDB" id="A0A2S5ZAU0"/>
<dbReference type="OrthoDB" id="27194at2"/>
<proteinExistence type="predicted"/>
<dbReference type="Proteomes" id="UP000239917">
    <property type="component" value="Unassembled WGS sequence"/>
</dbReference>
<organism evidence="1 2">
    <name type="scientific">Marinobacter maroccanus</name>
    <dbReference type="NCBI Taxonomy" id="2055143"/>
    <lineage>
        <taxon>Bacteria</taxon>
        <taxon>Pseudomonadati</taxon>
        <taxon>Pseudomonadota</taxon>
        <taxon>Gammaproteobacteria</taxon>
        <taxon>Pseudomonadales</taxon>
        <taxon>Marinobacteraceae</taxon>
        <taxon>Marinobacter</taxon>
    </lineage>
</organism>
<evidence type="ECO:0000313" key="1">
    <source>
        <dbReference type="EMBL" id="PPI84418.1"/>
    </source>
</evidence>
<dbReference type="InterPro" id="IPR017136">
    <property type="entry name" value="UCP037205"/>
</dbReference>
<accession>A0A2S5ZAU0</accession>
<sequence length="48" mass="5992">MPHKKLNLPEKTCPVCQRPFAWRKKWAKDWENVRYCSERCRRERNTQS</sequence>
<dbReference type="PANTHER" id="PTHR37463">
    <property type="entry name" value="GSL3115 PROTEIN"/>
    <property type="match status" value="1"/>
</dbReference>
<reference evidence="1 2" key="1">
    <citation type="submission" date="2018-01" db="EMBL/GenBank/DDBJ databases">
        <title>Complete genome sequences of the type strains of Marinobacter flavimaris and Marinobacter maroccanus.</title>
        <authorList>
            <person name="Palau M."/>
            <person name="Boujida N."/>
            <person name="Manresa A."/>
            <person name="Minana-Galbis D."/>
        </authorList>
    </citation>
    <scope>NUCLEOTIDE SEQUENCE [LARGE SCALE GENOMIC DNA]</scope>
    <source>
        <strain evidence="1 2">N4</strain>
    </source>
</reference>
<dbReference type="PANTHER" id="PTHR37463:SF1">
    <property type="entry name" value="DUF2256 DOMAIN-CONTAINING PROTEIN"/>
    <property type="match status" value="1"/>
</dbReference>
<keyword evidence="2" id="KW-1185">Reference proteome</keyword>
<dbReference type="EMBL" id="PSSX01000006">
    <property type="protein sequence ID" value="PPI84418.1"/>
    <property type="molecule type" value="Genomic_DNA"/>
</dbReference>
<evidence type="ECO:0000313" key="2">
    <source>
        <dbReference type="Proteomes" id="UP000239917"/>
    </source>
</evidence>
<dbReference type="PIRSF" id="PIRSF037205">
    <property type="entry name" value="UCP037205"/>
    <property type="match status" value="1"/>
</dbReference>
<gene>
    <name evidence="1" type="ORF">KEHDKFFH_09060</name>
</gene>